<keyword evidence="7" id="KW-1185">Reference proteome</keyword>
<evidence type="ECO:0000256" key="4">
    <source>
        <dbReference type="SAM" id="MobiDB-lite"/>
    </source>
</evidence>
<keyword evidence="2" id="KW-0479">Metal-binding</keyword>
<dbReference type="CDD" id="cd12148">
    <property type="entry name" value="fungal_TF_MHR"/>
    <property type="match status" value="1"/>
</dbReference>
<dbReference type="Pfam" id="PF00172">
    <property type="entry name" value="Zn_clus"/>
    <property type="match status" value="1"/>
</dbReference>
<evidence type="ECO:0000256" key="1">
    <source>
        <dbReference type="ARBA" id="ARBA00004123"/>
    </source>
</evidence>
<accession>A0A1E1L1W0</accession>
<dbReference type="GO" id="GO:0006351">
    <property type="term" value="P:DNA-templated transcription"/>
    <property type="evidence" value="ECO:0007669"/>
    <property type="project" value="InterPro"/>
</dbReference>
<dbReference type="PANTHER" id="PTHR31001:SF50">
    <property type="entry name" value="ZN(II)2CYS6 TRANSCRIPTION FACTOR (EUROFUNG)"/>
    <property type="match status" value="1"/>
</dbReference>
<dbReference type="GO" id="GO:0005634">
    <property type="term" value="C:nucleus"/>
    <property type="evidence" value="ECO:0007669"/>
    <property type="project" value="UniProtKB-SubCell"/>
</dbReference>
<name>A0A1E1L1W0_9HELO</name>
<feature type="domain" description="Zn(2)-C6 fungal-type" evidence="5">
    <location>
        <begin position="50"/>
        <end position="79"/>
    </location>
</feature>
<evidence type="ECO:0000256" key="2">
    <source>
        <dbReference type="ARBA" id="ARBA00022723"/>
    </source>
</evidence>
<dbReference type="SMART" id="SM00066">
    <property type="entry name" value="GAL4"/>
    <property type="match status" value="1"/>
</dbReference>
<dbReference type="InterPro" id="IPR007219">
    <property type="entry name" value="XnlR_reg_dom"/>
</dbReference>
<organism evidence="6 7">
    <name type="scientific">Rhynchosporium graminicola</name>
    <dbReference type="NCBI Taxonomy" id="2792576"/>
    <lineage>
        <taxon>Eukaryota</taxon>
        <taxon>Fungi</taxon>
        <taxon>Dikarya</taxon>
        <taxon>Ascomycota</taxon>
        <taxon>Pezizomycotina</taxon>
        <taxon>Leotiomycetes</taxon>
        <taxon>Helotiales</taxon>
        <taxon>Ploettnerulaceae</taxon>
        <taxon>Rhynchosporium</taxon>
    </lineage>
</organism>
<dbReference type="Gene3D" id="4.10.240.10">
    <property type="entry name" value="Zn(2)-C6 fungal-type DNA-binding domain"/>
    <property type="match status" value="1"/>
</dbReference>
<dbReference type="Pfam" id="PF04082">
    <property type="entry name" value="Fungal_trans"/>
    <property type="match status" value="1"/>
</dbReference>
<protein>
    <submittedName>
        <fullName evidence="6">Related to binuclear zinc cluster transcription factor that regulates the ratio between aurofusarin and rubrofusarin biosynthesis</fullName>
    </submittedName>
</protein>
<dbReference type="SUPFAM" id="SSF57701">
    <property type="entry name" value="Zn2/Cys6 DNA-binding domain"/>
    <property type="match status" value="1"/>
</dbReference>
<dbReference type="SMART" id="SM00906">
    <property type="entry name" value="Fungal_trans"/>
    <property type="match status" value="1"/>
</dbReference>
<dbReference type="InterPro" id="IPR036864">
    <property type="entry name" value="Zn2-C6_fun-type_DNA-bd_sf"/>
</dbReference>
<feature type="region of interest" description="Disordered" evidence="4">
    <location>
        <begin position="1"/>
        <end position="46"/>
    </location>
</feature>
<dbReference type="PANTHER" id="PTHR31001">
    <property type="entry name" value="UNCHARACTERIZED TRANSCRIPTIONAL REGULATORY PROTEIN"/>
    <property type="match status" value="1"/>
</dbReference>
<evidence type="ECO:0000256" key="3">
    <source>
        <dbReference type="ARBA" id="ARBA00023242"/>
    </source>
</evidence>
<feature type="region of interest" description="Disordered" evidence="4">
    <location>
        <begin position="122"/>
        <end position="153"/>
    </location>
</feature>
<dbReference type="GO" id="GO:0003677">
    <property type="term" value="F:DNA binding"/>
    <property type="evidence" value="ECO:0007669"/>
    <property type="project" value="InterPro"/>
</dbReference>
<dbReference type="InterPro" id="IPR001138">
    <property type="entry name" value="Zn2Cys6_DnaBD"/>
</dbReference>
<feature type="compositionally biased region" description="Polar residues" evidence="4">
    <location>
        <begin position="128"/>
        <end position="137"/>
    </location>
</feature>
<dbReference type="STRING" id="914237.A0A1E1L1W0"/>
<gene>
    <name evidence="6" type="ORF">RCO7_10428</name>
</gene>
<proteinExistence type="predicted"/>
<dbReference type="InterPro" id="IPR050613">
    <property type="entry name" value="Sec_Metabolite_Reg"/>
</dbReference>
<dbReference type="PROSITE" id="PS00463">
    <property type="entry name" value="ZN2_CY6_FUNGAL_1"/>
    <property type="match status" value="1"/>
</dbReference>
<dbReference type="GO" id="GO:0000981">
    <property type="term" value="F:DNA-binding transcription factor activity, RNA polymerase II-specific"/>
    <property type="evidence" value="ECO:0007669"/>
    <property type="project" value="InterPro"/>
</dbReference>
<dbReference type="EMBL" id="FJUW01000032">
    <property type="protein sequence ID" value="CZT04505.1"/>
    <property type="molecule type" value="Genomic_DNA"/>
</dbReference>
<dbReference type="CDD" id="cd00067">
    <property type="entry name" value="GAL4"/>
    <property type="match status" value="1"/>
</dbReference>
<comment type="subcellular location">
    <subcellularLocation>
        <location evidence="1">Nucleus</location>
    </subcellularLocation>
</comment>
<sequence>MLLAGQASAPQTTRPTAPKLPRAFETQSAEQSPTERRTSGDLPRGLNARSCVTCRRRKVKCDKKDPCTNCAKASSVCVFPAPGRAPRRPRQGGKAVSEREAELLKRLRKLEGVVQKLSGQVEVEAVRQSPSSDNSSLPKDGDSGDTNIGRPATLRVVGMDEGKGDRKTWLARSFRIGSGPPKTAYSVEELQNGVGRLVVDEGKSHYVSSPFWPQITDELDEIRELLDDQEFDSDDSDVPIVPSHTITEPNHQSFIMGYSSSEVNLKGLHPLPSQIPFYWQTFLENVHPLVMILHTPTMNKVIKQVQSNLNSLSRSTEALMFSIYFATVTSMTGTEVQTNFGVEKEVLLRQYRFGVEQALARAGFLNTDEIVTVQALVMFLICVRRHDDTRFVWSLTGLTLRIAQSLGLHRDGSQFGLTPFDTEMRRRLWWQICVLDTRASEDQGSDPSIIEFSYDTKLPLSIDDDDLDPVATEPPTEREGVSEMTFCLIRYEICNLTNKLTYNPPGDVPCKVQGQMLTIEQKERMVRECADYLEVKYLQYCEDAGPLYWVAATVARLIVAKMSLMIYHPLTLPGKPSSLSEDIKDRLFISSIEIIEYSRILETEATTKKWGWLFRTYMQWHAVAFILGELCSRPNSVVVERAWRVVELAFGDWHGSAALGKNGMLWNPMRRLFAKAQRKRIENSKMAEKDVMNSGLGMSSVYLDDHPPPRQNLTPGRCPTTIARDRLVSQLVDGTVEDASQDIPPTTFAPEMYMNDISTLPPQIVGMGMLAPDQIQLQIQQIQQQEQAAQQTMPWLLDDNALLDLDMTAVEGDINWDGWDDLVRDFQLEADNTQQPDMARGPALGGMAQWW</sequence>
<evidence type="ECO:0000313" key="6">
    <source>
        <dbReference type="EMBL" id="CZT04505.1"/>
    </source>
</evidence>
<dbReference type="GO" id="GO:0008270">
    <property type="term" value="F:zinc ion binding"/>
    <property type="evidence" value="ECO:0007669"/>
    <property type="project" value="InterPro"/>
</dbReference>
<reference evidence="7" key="1">
    <citation type="submission" date="2016-03" db="EMBL/GenBank/DDBJ databases">
        <authorList>
            <person name="Ploux O."/>
        </authorList>
    </citation>
    <scope>NUCLEOTIDE SEQUENCE [LARGE SCALE GENOMIC DNA]</scope>
    <source>
        <strain evidence="7">UK7</strain>
    </source>
</reference>
<dbReference type="InParanoid" id="A0A1E1L1W0"/>
<evidence type="ECO:0000259" key="5">
    <source>
        <dbReference type="PROSITE" id="PS50048"/>
    </source>
</evidence>
<keyword evidence="3" id="KW-0539">Nucleus</keyword>
<dbReference type="Proteomes" id="UP000178129">
    <property type="component" value="Unassembled WGS sequence"/>
</dbReference>
<dbReference type="AlphaFoldDB" id="A0A1E1L1W0"/>
<evidence type="ECO:0000313" key="7">
    <source>
        <dbReference type="Proteomes" id="UP000178129"/>
    </source>
</evidence>
<comment type="caution">
    <text evidence="6">The sequence shown here is derived from an EMBL/GenBank/DDBJ whole genome shotgun (WGS) entry which is preliminary data.</text>
</comment>
<dbReference type="PROSITE" id="PS50048">
    <property type="entry name" value="ZN2_CY6_FUNGAL_2"/>
    <property type="match status" value="1"/>
</dbReference>